<feature type="non-terminal residue" evidence="1">
    <location>
        <position position="1"/>
    </location>
</feature>
<protein>
    <submittedName>
        <fullName evidence="1">Uncharacterized protein</fullName>
    </submittedName>
</protein>
<proteinExistence type="predicted"/>
<accession>S4PD70</accession>
<feature type="non-terminal residue" evidence="1">
    <location>
        <position position="70"/>
    </location>
</feature>
<organism evidence="1">
    <name type="scientific">Pararge aegeria</name>
    <name type="common">speckled wood butterfly</name>
    <dbReference type="NCBI Taxonomy" id="116150"/>
    <lineage>
        <taxon>Eukaryota</taxon>
        <taxon>Metazoa</taxon>
        <taxon>Ecdysozoa</taxon>
        <taxon>Arthropoda</taxon>
        <taxon>Hexapoda</taxon>
        <taxon>Insecta</taxon>
        <taxon>Pterygota</taxon>
        <taxon>Neoptera</taxon>
        <taxon>Endopterygota</taxon>
        <taxon>Lepidoptera</taxon>
        <taxon>Glossata</taxon>
        <taxon>Ditrysia</taxon>
        <taxon>Papilionoidea</taxon>
        <taxon>Nymphalidae</taxon>
        <taxon>Satyrinae</taxon>
        <taxon>Satyrini</taxon>
        <taxon>Parargina</taxon>
        <taxon>Pararge</taxon>
    </lineage>
</organism>
<sequence length="70" mass="7864">HNRVTNVGSYTLDDVECTGQACLNIIRSDDAVPLVFDDNFTKLTESESVFTKMQLPQEEKAIKNIQSEES</sequence>
<dbReference type="EMBL" id="GAIX01002164">
    <property type="protein sequence ID" value="JAA90396.1"/>
    <property type="molecule type" value="Transcribed_RNA"/>
</dbReference>
<evidence type="ECO:0000313" key="1">
    <source>
        <dbReference type="EMBL" id="JAA90396.1"/>
    </source>
</evidence>
<name>S4PD70_9NEOP</name>
<dbReference type="AlphaFoldDB" id="S4PD70"/>
<reference evidence="1" key="2">
    <citation type="submission" date="2013-05" db="EMBL/GenBank/DDBJ databases">
        <authorList>
            <person name="Carter J.-M."/>
            <person name="Baker S.C."/>
            <person name="Pink R."/>
            <person name="Carter D.R.F."/>
            <person name="Collins A."/>
            <person name="Tomlin J."/>
            <person name="Gibbs M."/>
            <person name="Breuker C.J."/>
        </authorList>
    </citation>
    <scope>NUCLEOTIDE SEQUENCE</scope>
    <source>
        <tissue evidence="1">Ovary</tissue>
    </source>
</reference>
<reference evidence="1" key="1">
    <citation type="journal article" date="2013" name="BMC Genomics">
        <title>Unscrambling butterfly oogenesis.</title>
        <authorList>
            <person name="Carter J.M."/>
            <person name="Baker S.C."/>
            <person name="Pink R."/>
            <person name="Carter D.R."/>
            <person name="Collins A."/>
            <person name="Tomlin J."/>
            <person name="Gibbs M."/>
            <person name="Breuker C.J."/>
        </authorList>
    </citation>
    <scope>NUCLEOTIDE SEQUENCE</scope>
    <source>
        <tissue evidence="1">Ovary</tissue>
    </source>
</reference>